<dbReference type="Proteomes" id="UP000662747">
    <property type="component" value="Chromosome"/>
</dbReference>
<sequence>MTTSVRARKRVKRVPVPRSALPPDHWSVDDVAAFAGRSKDWVYSQVAAGEIPYSKRGGLLFFDPDTVAKWLVGKPVAVSKARGQ</sequence>
<reference evidence="2 3" key="1">
    <citation type="submission" date="2021-02" db="EMBL/GenBank/DDBJ databases">
        <title>De Novo genome assembly of isolated myxobacteria.</title>
        <authorList>
            <person name="Stevens D.C."/>
        </authorList>
    </citation>
    <scope>NUCLEOTIDE SEQUENCE [LARGE SCALE GENOMIC DNA]</scope>
    <source>
        <strain evidence="3">SCPEA02</strain>
    </source>
</reference>
<evidence type="ECO:0000313" key="3">
    <source>
        <dbReference type="Proteomes" id="UP000662747"/>
    </source>
</evidence>
<dbReference type="RefSeq" id="WP_206726452.1">
    <property type="nucleotide sequence ID" value="NZ_CP071090.1"/>
</dbReference>
<proteinExistence type="predicted"/>
<evidence type="ECO:0000313" key="2">
    <source>
        <dbReference type="EMBL" id="QSQ24892.1"/>
    </source>
</evidence>
<organism evidence="2 3">
    <name type="scientific">Pyxidicoccus parkwayensis</name>
    <dbReference type="NCBI Taxonomy" id="2813578"/>
    <lineage>
        <taxon>Bacteria</taxon>
        <taxon>Pseudomonadati</taxon>
        <taxon>Myxococcota</taxon>
        <taxon>Myxococcia</taxon>
        <taxon>Myxococcales</taxon>
        <taxon>Cystobacterineae</taxon>
        <taxon>Myxococcaceae</taxon>
        <taxon>Pyxidicoccus</taxon>
    </lineage>
</organism>
<dbReference type="EMBL" id="CP071090">
    <property type="protein sequence ID" value="QSQ24892.1"/>
    <property type="molecule type" value="Genomic_DNA"/>
</dbReference>
<dbReference type="Pfam" id="PF12728">
    <property type="entry name" value="HTH_17"/>
    <property type="match status" value="1"/>
</dbReference>
<evidence type="ECO:0000259" key="1">
    <source>
        <dbReference type="Pfam" id="PF12728"/>
    </source>
</evidence>
<accession>A0ABX7P354</accession>
<gene>
    <name evidence="2" type="ORF">JY651_08115</name>
</gene>
<protein>
    <submittedName>
        <fullName evidence="2">Helix-turn-helix domain-containing protein</fullName>
    </submittedName>
</protein>
<name>A0ABX7P354_9BACT</name>
<keyword evidence="3" id="KW-1185">Reference proteome</keyword>
<feature type="domain" description="Helix-turn-helix" evidence="1">
    <location>
        <begin position="27"/>
        <end position="71"/>
    </location>
</feature>
<dbReference type="InterPro" id="IPR041657">
    <property type="entry name" value="HTH_17"/>
</dbReference>